<dbReference type="InterPro" id="IPR045865">
    <property type="entry name" value="ACT-like_dom_sf"/>
</dbReference>
<dbReference type="Gene3D" id="3.30.70.260">
    <property type="match status" value="1"/>
</dbReference>
<keyword evidence="3" id="KW-0028">Amino-acid biosynthesis</keyword>
<dbReference type="InterPro" id="IPR002912">
    <property type="entry name" value="ACT_dom"/>
</dbReference>
<dbReference type="PROSITE" id="PS51171">
    <property type="entry name" value="PREPHENATE_DEHYDR_3"/>
    <property type="match status" value="1"/>
</dbReference>
<dbReference type="EC" id="4.2.1.51" evidence="2"/>
<sequence>MTQSKNITVAIQGQAGSFHEQAARQWYGARATIVPCVTFRDAFDAYANGAADAIVTAVENTIFGSINEVYQLIESCGAPIVGEMKLAIDQMLITRPGAKLTGITEVYSHPVALAQCQSFLKQHMPHATLIEFFDTAGAVEFIASGHALHRAAIAGRAAAELYGLPIAAESIQDDKDNITRFLVLESTDPPVDAARASLVVTTSHQPGALVEVLQIFARAGVNLTKLQSQPIMGQPWQYKFFIIVDCAGAKLRQLINEIKQSNHTVTVLGEYRAA</sequence>
<evidence type="ECO:0000256" key="7">
    <source>
        <dbReference type="ARBA" id="ARBA00047848"/>
    </source>
</evidence>
<reference evidence="10 11" key="1">
    <citation type="journal article" date="2023" name="Cell">
        <title>Genetic manipulation of Patescibacteria provides mechanistic insights into microbial dark matter and the epibiotic lifestyle.</title>
        <authorList>
            <person name="Wang Y."/>
            <person name="Gallagher L.A."/>
            <person name="Andrade P.A."/>
            <person name="Liu A."/>
            <person name="Humphreys I.R."/>
            <person name="Turkarslan S."/>
            <person name="Cutler K.J."/>
            <person name="Arrieta-Ortiz M.L."/>
            <person name="Li Y."/>
            <person name="Radey M.C."/>
            <person name="McLean J.S."/>
            <person name="Cong Q."/>
            <person name="Baker D."/>
            <person name="Baliga N.S."/>
            <person name="Peterson S.B."/>
            <person name="Mougous J.D."/>
        </authorList>
    </citation>
    <scope>NUCLEOTIDE SEQUENCE [LARGE SCALE GENOMIC DNA]</scope>
    <source>
        <strain evidence="10 11">ML1</strain>
    </source>
</reference>
<proteinExistence type="predicted"/>
<dbReference type="CDD" id="cd13631">
    <property type="entry name" value="PBP2_Ct-PDT_like"/>
    <property type="match status" value="1"/>
</dbReference>
<evidence type="ECO:0000256" key="4">
    <source>
        <dbReference type="ARBA" id="ARBA00023141"/>
    </source>
</evidence>
<dbReference type="Pfam" id="PF00800">
    <property type="entry name" value="PDT"/>
    <property type="match status" value="1"/>
</dbReference>
<evidence type="ECO:0000313" key="11">
    <source>
        <dbReference type="Proteomes" id="UP001177295"/>
    </source>
</evidence>
<dbReference type="Gene3D" id="3.40.190.10">
    <property type="entry name" value="Periplasmic binding protein-like II"/>
    <property type="match status" value="2"/>
</dbReference>
<evidence type="ECO:0000259" key="9">
    <source>
        <dbReference type="PROSITE" id="PS51671"/>
    </source>
</evidence>
<keyword evidence="11" id="KW-1185">Reference proteome</keyword>
<evidence type="ECO:0000313" key="10">
    <source>
        <dbReference type="EMBL" id="WIO46434.1"/>
    </source>
</evidence>
<protein>
    <recommendedName>
        <fullName evidence="2">prephenate dehydratase</fullName>
        <ecNumber evidence="2">4.2.1.51</ecNumber>
    </recommendedName>
</protein>
<evidence type="ECO:0000259" key="8">
    <source>
        <dbReference type="PROSITE" id="PS51171"/>
    </source>
</evidence>
<evidence type="ECO:0000256" key="6">
    <source>
        <dbReference type="ARBA" id="ARBA00023239"/>
    </source>
</evidence>
<keyword evidence="6 10" id="KW-0456">Lyase</keyword>
<dbReference type="CDD" id="cd04905">
    <property type="entry name" value="ACT_CM-PDT"/>
    <property type="match status" value="1"/>
</dbReference>
<dbReference type="SUPFAM" id="SSF53850">
    <property type="entry name" value="Periplasmic binding protein-like II"/>
    <property type="match status" value="1"/>
</dbReference>
<dbReference type="GO" id="GO:0004664">
    <property type="term" value="F:prephenate dehydratase activity"/>
    <property type="evidence" value="ECO:0007669"/>
    <property type="project" value="UniProtKB-EC"/>
</dbReference>
<evidence type="ECO:0000256" key="2">
    <source>
        <dbReference type="ARBA" id="ARBA00013147"/>
    </source>
</evidence>
<feature type="domain" description="ACT" evidence="9">
    <location>
        <begin position="197"/>
        <end position="272"/>
    </location>
</feature>
<dbReference type="InterPro" id="IPR001086">
    <property type="entry name" value="Preph_deHydtase"/>
</dbReference>
<dbReference type="PROSITE" id="PS51671">
    <property type="entry name" value="ACT"/>
    <property type="match status" value="1"/>
</dbReference>
<dbReference type="SUPFAM" id="SSF55021">
    <property type="entry name" value="ACT-like"/>
    <property type="match status" value="1"/>
</dbReference>
<dbReference type="Proteomes" id="UP001177295">
    <property type="component" value="Chromosome"/>
</dbReference>
<gene>
    <name evidence="10" type="ORF">SEML1_0838</name>
</gene>
<evidence type="ECO:0000256" key="5">
    <source>
        <dbReference type="ARBA" id="ARBA00023222"/>
    </source>
</evidence>
<dbReference type="PANTHER" id="PTHR21022:SF19">
    <property type="entry name" value="PREPHENATE DEHYDRATASE-RELATED"/>
    <property type="match status" value="1"/>
</dbReference>
<evidence type="ECO:0000256" key="3">
    <source>
        <dbReference type="ARBA" id="ARBA00022605"/>
    </source>
</evidence>
<comment type="pathway">
    <text evidence="1">Amino-acid biosynthesis; L-phenylalanine biosynthesis; phenylpyruvate from prephenate: step 1/1.</text>
</comment>
<dbReference type="PANTHER" id="PTHR21022">
    <property type="entry name" value="PREPHENATE DEHYDRATASE P PROTEIN"/>
    <property type="match status" value="1"/>
</dbReference>
<dbReference type="EMBL" id="CP124550">
    <property type="protein sequence ID" value="WIO46434.1"/>
    <property type="molecule type" value="Genomic_DNA"/>
</dbReference>
<evidence type="ECO:0000256" key="1">
    <source>
        <dbReference type="ARBA" id="ARBA00004741"/>
    </source>
</evidence>
<dbReference type="RefSeq" id="WP_376753962.1">
    <property type="nucleotide sequence ID" value="NZ_CP124550.1"/>
</dbReference>
<name>A0ABY8WY42_9BACT</name>
<keyword evidence="4" id="KW-0057">Aromatic amino acid biosynthesis</keyword>
<organism evidence="10 11">
    <name type="scientific">Candidatus Southlakia epibionticum</name>
    <dbReference type="NCBI Taxonomy" id="3043284"/>
    <lineage>
        <taxon>Bacteria</taxon>
        <taxon>Candidatus Saccharimonadota</taxon>
        <taxon>Candidatus Saccharimonadia</taxon>
        <taxon>Candidatus Saccharimonadales</taxon>
        <taxon>Candidatus Saccharimonadaceae</taxon>
        <taxon>Candidatus Southlakia</taxon>
    </lineage>
</organism>
<keyword evidence="5" id="KW-0584">Phenylalanine biosynthesis</keyword>
<dbReference type="Pfam" id="PF01842">
    <property type="entry name" value="ACT"/>
    <property type="match status" value="1"/>
</dbReference>
<comment type="catalytic activity">
    <reaction evidence="7">
        <text>prephenate + H(+) = 3-phenylpyruvate + CO2 + H2O</text>
        <dbReference type="Rhea" id="RHEA:21648"/>
        <dbReference type="ChEBI" id="CHEBI:15377"/>
        <dbReference type="ChEBI" id="CHEBI:15378"/>
        <dbReference type="ChEBI" id="CHEBI:16526"/>
        <dbReference type="ChEBI" id="CHEBI:18005"/>
        <dbReference type="ChEBI" id="CHEBI:29934"/>
        <dbReference type="EC" id="4.2.1.51"/>
    </reaction>
</comment>
<feature type="domain" description="Prephenate dehydratase" evidence="8">
    <location>
        <begin position="8"/>
        <end position="186"/>
    </location>
</feature>
<accession>A0ABY8WY42</accession>